<sequence>MMGNNKKTGKKRLNLPLADPGMSNAHMKLVKKNEQLLKRLRKMKKGPLSSLREWTRRNK</sequence>
<protein>
    <submittedName>
        <fullName evidence="2">Uncharacterized protein</fullName>
    </submittedName>
</protein>
<gene>
    <name evidence="2" type="ORF">D8M04_03095</name>
</gene>
<comment type="caution">
    <text evidence="2">The sequence shown here is derived from an EMBL/GenBank/DDBJ whole genome shotgun (WGS) entry which is preliminary data.</text>
</comment>
<evidence type="ECO:0000313" key="3">
    <source>
        <dbReference type="Proteomes" id="UP000270219"/>
    </source>
</evidence>
<reference evidence="2 3" key="1">
    <citation type="submission" date="2018-10" db="EMBL/GenBank/DDBJ databases">
        <title>Oceanobacillus sp. YLB-02 draft genome.</title>
        <authorList>
            <person name="Yu L."/>
        </authorList>
    </citation>
    <scope>NUCLEOTIDE SEQUENCE [LARGE SCALE GENOMIC DNA]</scope>
    <source>
        <strain evidence="2 3">YLB-02</strain>
    </source>
</reference>
<feature type="region of interest" description="Disordered" evidence="1">
    <location>
        <begin position="1"/>
        <end position="26"/>
    </location>
</feature>
<name>A0A498DAX4_9BACI</name>
<proteinExistence type="predicted"/>
<evidence type="ECO:0000313" key="2">
    <source>
        <dbReference type="EMBL" id="RLL48274.1"/>
    </source>
</evidence>
<dbReference type="EMBL" id="RCHR01000001">
    <property type="protein sequence ID" value="RLL48274.1"/>
    <property type="molecule type" value="Genomic_DNA"/>
</dbReference>
<accession>A0A498DAX4</accession>
<evidence type="ECO:0000256" key="1">
    <source>
        <dbReference type="SAM" id="MobiDB-lite"/>
    </source>
</evidence>
<organism evidence="2 3">
    <name type="scientific">Oceanobacillus piezotolerans</name>
    <dbReference type="NCBI Taxonomy" id="2448030"/>
    <lineage>
        <taxon>Bacteria</taxon>
        <taxon>Bacillati</taxon>
        <taxon>Bacillota</taxon>
        <taxon>Bacilli</taxon>
        <taxon>Bacillales</taxon>
        <taxon>Bacillaceae</taxon>
        <taxon>Oceanobacillus</taxon>
    </lineage>
</organism>
<keyword evidence="3" id="KW-1185">Reference proteome</keyword>
<dbReference type="AlphaFoldDB" id="A0A498DAX4"/>
<dbReference type="Proteomes" id="UP000270219">
    <property type="component" value="Unassembled WGS sequence"/>
</dbReference>